<evidence type="ECO:0008006" key="3">
    <source>
        <dbReference type="Google" id="ProtNLM"/>
    </source>
</evidence>
<dbReference type="Proteomes" id="UP000323380">
    <property type="component" value="Unassembled WGS sequence"/>
</dbReference>
<name>A0A5D0NYT5_9ACTN</name>
<gene>
    <name evidence="1" type="ORF">FXF69_09540</name>
</gene>
<keyword evidence="2" id="KW-1185">Reference proteome</keyword>
<dbReference type="AlphaFoldDB" id="A0A5D0NYT5"/>
<dbReference type="EMBL" id="VSFG01000001">
    <property type="protein sequence ID" value="TYB49318.1"/>
    <property type="molecule type" value="Genomic_DNA"/>
</dbReference>
<reference evidence="1 2" key="1">
    <citation type="submission" date="2019-08" db="EMBL/GenBank/DDBJ databases">
        <title>Actinomadura sp. nov. CYP1-5 isolated from mountain soil.</title>
        <authorList>
            <person name="Songsumanus A."/>
            <person name="Kuncharoen N."/>
            <person name="Kudo T."/>
            <person name="Yuki M."/>
            <person name="Igarashi Y."/>
            <person name="Tanasupawat S."/>
        </authorList>
    </citation>
    <scope>NUCLEOTIDE SEQUENCE [LARGE SCALE GENOMIC DNA]</scope>
    <source>
        <strain evidence="1 2">JCM 14158</strain>
    </source>
</reference>
<protein>
    <recommendedName>
        <fullName evidence="3">DUF695 domain-containing protein</fullName>
    </recommendedName>
</protein>
<accession>A0A5D0NYT5</accession>
<proteinExistence type="predicted"/>
<sequence length="97" mass="10417">MKFSFTGDGYGTAPERKAIYALAHQLDECLEASGDGEVDGHEFGQGAAEIYLSGPDAGALLQAIRPVLRTASLRPTEAVLHYGDLDDEGYRVETVPF</sequence>
<organism evidence="1 2">
    <name type="scientific">Actinomadura chibensis</name>
    <dbReference type="NCBI Taxonomy" id="392828"/>
    <lineage>
        <taxon>Bacteria</taxon>
        <taxon>Bacillati</taxon>
        <taxon>Actinomycetota</taxon>
        <taxon>Actinomycetes</taxon>
        <taxon>Streptosporangiales</taxon>
        <taxon>Thermomonosporaceae</taxon>
        <taxon>Actinomadura</taxon>
    </lineage>
</organism>
<evidence type="ECO:0000313" key="2">
    <source>
        <dbReference type="Proteomes" id="UP000323380"/>
    </source>
</evidence>
<comment type="caution">
    <text evidence="1">The sequence shown here is derived from an EMBL/GenBank/DDBJ whole genome shotgun (WGS) entry which is preliminary data.</text>
</comment>
<evidence type="ECO:0000313" key="1">
    <source>
        <dbReference type="EMBL" id="TYB49318.1"/>
    </source>
</evidence>
<dbReference type="RefSeq" id="WP_148344170.1">
    <property type="nucleotide sequence ID" value="NZ_VSFG01000001.1"/>
</dbReference>